<evidence type="ECO:0000313" key="3">
    <source>
        <dbReference type="Proteomes" id="UP000554482"/>
    </source>
</evidence>
<proteinExistence type="predicted"/>
<feature type="domain" description="Reverse transcriptase zinc-binding" evidence="1">
    <location>
        <begin position="15"/>
        <end position="86"/>
    </location>
</feature>
<name>A0A7J6VSJ7_THATH</name>
<dbReference type="Pfam" id="PF13966">
    <property type="entry name" value="zf-RVT"/>
    <property type="match status" value="1"/>
</dbReference>
<sequence length="133" mass="15328">MYMDLRERNTASIAQRVVFPHDMVWKTDLPMNIKFIFWTLLLGRTLTRVRLVNTGADIDAVCPLCECIQESISHLFLHCSLVLQLWSELLASQQVMLLKLYSVDSVQEWLLAWPSGAGNALTAKVWRYLPYAE</sequence>
<protein>
    <recommendedName>
        <fullName evidence="1">Reverse transcriptase zinc-binding domain-containing protein</fullName>
    </recommendedName>
</protein>
<gene>
    <name evidence="2" type="ORF">FRX31_023288</name>
</gene>
<keyword evidence="3" id="KW-1185">Reference proteome</keyword>
<dbReference type="AlphaFoldDB" id="A0A7J6VSJ7"/>
<organism evidence="2 3">
    <name type="scientific">Thalictrum thalictroides</name>
    <name type="common">Rue-anemone</name>
    <name type="synonym">Anemone thalictroides</name>
    <dbReference type="NCBI Taxonomy" id="46969"/>
    <lineage>
        <taxon>Eukaryota</taxon>
        <taxon>Viridiplantae</taxon>
        <taxon>Streptophyta</taxon>
        <taxon>Embryophyta</taxon>
        <taxon>Tracheophyta</taxon>
        <taxon>Spermatophyta</taxon>
        <taxon>Magnoliopsida</taxon>
        <taxon>Ranunculales</taxon>
        <taxon>Ranunculaceae</taxon>
        <taxon>Thalictroideae</taxon>
        <taxon>Thalictrum</taxon>
    </lineage>
</organism>
<comment type="caution">
    <text evidence="2">The sequence shown here is derived from an EMBL/GenBank/DDBJ whole genome shotgun (WGS) entry which is preliminary data.</text>
</comment>
<evidence type="ECO:0000313" key="2">
    <source>
        <dbReference type="EMBL" id="KAF5187150.1"/>
    </source>
</evidence>
<reference evidence="2 3" key="1">
    <citation type="submission" date="2020-06" db="EMBL/GenBank/DDBJ databases">
        <title>Transcriptomic and genomic resources for Thalictrum thalictroides and T. hernandezii: Facilitating candidate gene discovery in an emerging model plant lineage.</title>
        <authorList>
            <person name="Arias T."/>
            <person name="Riano-Pachon D.M."/>
            <person name="Di Stilio V.S."/>
        </authorList>
    </citation>
    <scope>NUCLEOTIDE SEQUENCE [LARGE SCALE GENOMIC DNA]</scope>
    <source>
        <strain evidence="3">cv. WT478/WT964</strain>
        <tissue evidence="2">Leaves</tissue>
    </source>
</reference>
<accession>A0A7J6VSJ7</accession>
<dbReference type="InterPro" id="IPR026960">
    <property type="entry name" value="RVT-Znf"/>
</dbReference>
<dbReference type="EMBL" id="JABWDY010028381">
    <property type="protein sequence ID" value="KAF5187150.1"/>
    <property type="molecule type" value="Genomic_DNA"/>
</dbReference>
<dbReference type="Proteomes" id="UP000554482">
    <property type="component" value="Unassembled WGS sequence"/>
</dbReference>
<evidence type="ECO:0000259" key="1">
    <source>
        <dbReference type="Pfam" id="PF13966"/>
    </source>
</evidence>